<evidence type="ECO:0000313" key="6">
    <source>
        <dbReference type="EMBL" id="SHE64317.1"/>
    </source>
</evidence>
<dbReference type="AlphaFoldDB" id="A0A1M4V5Y1"/>
<dbReference type="EMBL" id="FQVL01000002">
    <property type="protein sequence ID" value="SHE64317.1"/>
    <property type="molecule type" value="Genomic_DNA"/>
</dbReference>
<dbReference type="PIRSF" id="PIRSF037489">
    <property type="entry name" value="UCP037489_NIF3_YqfO"/>
    <property type="match status" value="1"/>
</dbReference>
<dbReference type="Pfam" id="PF01784">
    <property type="entry name" value="DUF34_NIF3"/>
    <property type="match status" value="1"/>
</dbReference>
<feature type="binding site" evidence="5">
    <location>
        <position position="334"/>
    </location>
    <ligand>
        <name>a divalent metal cation</name>
        <dbReference type="ChEBI" id="CHEBI:60240"/>
        <label>1</label>
    </ligand>
</feature>
<dbReference type="FunFam" id="3.30.70.120:FF:000006">
    <property type="entry name" value="GTP cyclohydrolase 1 type 2 homolog"/>
    <property type="match status" value="1"/>
</dbReference>
<evidence type="ECO:0000256" key="2">
    <source>
        <dbReference type="ARBA" id="ARBA00022112"/>
    </source>
</evidence>
<evidence type="ECO:0000256" key="3">
    <source>
        <dbReference type="ARBA" id="ARBA00022723"/>
    </source>
</evidence>
<feature type="binding site" evidence="5">
    <location>
        <position position="66"/>
    </location>
    <ligand>
        <name>a divalent metal cation</name>
        <dbReference type="ChEBI" id="CHEBI:60240"/>
        <label>1</label>
    </ligand>
</feature>
<feature type="binding site" evidence="5">
    <location>
        <position position="331"/>
    </location>
    <ligand>
        <name>a divalent metal cation</name>
        <dbReference type="ChEBI" id="CHEBI:60240"/>
        <label>1</label>
    </ligand>
</feature>
<dbReference type="STRING" id="112248.SAMN05444392_102186"/>
<evidence type="ECO:0000256" key="5">
    <source>
        <dbReference type="PIRSR" id="PIRSR602678-1"/>
    </source>
</evidence>
<dbReference type="InterPro" id="IPR002678">
    <property type="entry name" value="DUF34/NIF3"/>
</dbReference>
<accession>A0A1M4V5Y1</accession>
<keyword evidence="7" id="KW-1185">Reference proteome</keyword>
<dbReference type="Proteomes" id="UP000184476">
    <property type="component" value="Unassembled WGS sequence"/>
</dbReference>
<dbReference type="Gene3D" id="3.40.1390.30">
    <property type="entry name" value="NIF3 (NGG1p interacting factor 3)-like"/>
    <property type="match status" value="1"/>
</dbReference>
<dbReference type="GO" id="GO:0046872">
    <property type="term" value="F:metal ion binding"/>
    <property type="evidence" value="ECO:0007669"/>
    <property type="project" value="UniProtKB-UniRule"/>
</dbReference>
<dbReference type="InterPro" id="IPR036069">
    <property type="entry name" value="DUF34/NIF3_sf"/>
</dbReference>
<dbReference type="PANTHER" id="PTHR13799:SF14">
    <property type="entry name" value="GTP CYCLOHYDROLASE 1 TYPE 2 HOMOLOG"/>
    <property type="match status" value="1"/>
</dbReference>
<comment type="similarity">
    <text evidence="1 4">Belongs to the GTP cyclohydrolase I type 2/NIF3 family.</text>
</comment>
<organism evidence="6 7">
    <name type="scientific">Seinonella peptonophila</name>
    <dbReference type="NCBI Taxonomy" id="112248"/>
    <lineage>
        <taxon>Bacteria</taxon>
        <taxon>Bacillati</taxon>
        <taxon>Bacillota</taxon>
        <taxon>Bacilli</taxon>
        <taxon>Bacillales</taxon>
        <taxon>Thermoactinomycetaceae</taxon>
        <taxon>Seinonella</taxon>
    </lineage>
</organism>
<evidence type="ECO:0000313" key="7">
    <source>
        <dbReference type="Proteomes" id="UP000184476"/>
    </source>
</evidence>
<evidence type="ECO:0000256" key="1">
    <source>
        <dbReference type="ARBA" id="ARBA00006964"/>
    </source>
</evidence>
<dbReference type="Gene3D" id="3.30.70.120">
    <property type="match status" value="1"/>
</dbReference>
<dbReference type="OrthoDB" id="9792792at2"/>
<feature type="binding site" evidence="5">
    <location>
        <position position="67"/>
    </location>
    <ligand>
        <name>a divalent metal cation</name>
        <dbReference type="ChEBI" id="CHEBI:60240"/>
        <label>1</label>
    </ligand>
</feature>
<dbReference type="InterPro" id="IPR015867">
    <property type="entry name" value="N-reg_PII/ATP_PRibTrfase_C"/>
</dbReference>
<gene>
    <name evidence="6" type="ORF">SAMN05444392_102186</name>
</gene>
<dbReference type="PANTHER" id="PTHR13799">
    <property type="entry name" value="NGG1 INTERACTING FACTOR 3"/>
    <property type="match status" value="1"/>
</dbReference>
<dbReference type="FunFam" id="3.40.1390.30:FF:000001">
    <property type="entry name" value="GTP cyclohydrolase 1 type 2"/>
    <property type="match status" value="1"/>
</dbReference>
<feature type="binding site" evidence="5">
    <location>
        <position position="105"/>
    </location>
    <ligand>
        <name>a divalent metal cation</name>
        <dbReference type="ChEBI" id="CHEBI:60240"/>
        <label>1</label>
    </ligand>
</feature>
<dbReference type="InterPro" id="IPR017221">
    <property type="entry name" value="DUF34/NIF3_bac"/>
</dbReference>
<proteinExistence type="inferred from homology"/>
<keyword evidence="3 4" id="KW-0479">Metal-binding</keyword>
<reference evidence="6 7" key="1">
    <citation type="submission" date="2016-11" db="EMBL/GenBank/DDBJ databases">
        <authorList>
            <person name="Jaros S."/>
            <person name="Januszkiewicz K."/>
            <person name="Wedrychowicz H."/>
        </authorList>
    </citation>
    <scope>NUCLEOTIDE SEQUENCE [LARGE SCALE GENOMIC DNA]</scope>
    <source>
        <strain evidence="6 7">DSM 44666</strain>
    </source>
</reference>
<dbReference type="GO" id="GO:0005737">
    <property type="term" value="C:cytoplasm"/>
    <property type="evidence" value="ECO:0007669"/>
    <property type="project" value="TreeGrafter"/>
</dbReference>
<dbReference type="SUPFAM" id="SSF102705">
    <property type="entry name" value="NIF3 (NGG1p interacting factor 3)-like"/>
    <property type="match status" value="1"/>
</dbReference>
<dbReference type="NCBIfam" id="TIGR00486">
    <property type="entry name" value="YbgI_SA1388"/>
    <property type="match status" value="1"/>
</dbReference>
<protein>
    <recommendedName>
        <fullName evidence="2 4">GTP cyclohydrolase 1 type 2 homolog</fullName>
    </recommendedName>
</protein>
<name>A0A1M4V5Y1_9BACL</name>
<sequence>MGVTGTALIRVMEQIAPPSLAVPKDRIGLQVGNPQQEVKGVLLTLDVTEAVIDEAIQKGLNWIITHHAILYRPLTTIDTSTPKGRLLTKALAHEINILVAHTNLDTAIGGVNDVLAQRLQLQSVKPLEIHYIESLVKLVVTVPISHEQQVIRAITDAGAGWIGNYSHCTFRQQGTGTFLPQSGTNPFIGKAGKLEEVAETRLETILPEKLTNKVLTALFANHPYEEVAYDLYPLKQAGKEYGLGRIGDLEKELSLEQLIKVIKKEYQVDGLRLVGDPTKKIKRVAVLGGAGGRYWPRALKQGADVLITGDLDFHTAQDAWLAGFVLIDPGHHIEHLALEPLKENLQGALSQLAITVSQVNTNPFQFR</sequence>
<evidence type="ECO:0000256" key="4">
    <source>
        <dbReference type="PIRNR" id="PIRNR037489"/>
    </source>
</evidence>